<comment type="function">
    <text evidence="9">PPIases accelerate the folding of proteins. It catalyzes the cis-trans isomerization of proline imidic peptide bonds in oligopeptides. Acts as a regulatory subunit for PP2A-like phosphatases modulating their activity or substrate specificity, probably by inducing a conformational change in the catalytic subunit, a direct target of the PPIase. Can reactivate inactive phosphatase PP2A-phosphatase methylesterase complexes (PP2Ai) in presence of ATP and Mg(2+) by dissociating the inactive form from the complex.</text>
</comment>
<comment type="subcellular location">
    <subcellularLocation>
        <location evidence="3 10">Cytoplasm</location>
    </subcellularLocation>
    <subcellularLocation>
        <location evidence="2">Nucleus</location>
    </subcellularLocation>
</comment>
<dbReference type="Proteomes" id="UP001303473">
    <property type="component" value="Unassembled WGS sequence"/>
</dbReference>
<dbReference type="GO" id="GO:0007052">
    <property type="term" value="P:mitotic spindle organization"/>
    <property type="evidence" value="ECO:0007669"/>
    <property type="project" value="TreeGrafter"/>
</dbReference>
<dbReference type="GO" id="GO:0005737">
    <property type="term" value="C:cytoplasm"/>
    <property type="evidence" value="ECO:0007669"/>
    <property type="project" value="UniProtKB-SubCell"/>
</dbReference>
<dbReference type="EMBL" id="MU853754">
    <property type="protein sequence ID" value="KAK3945636.1"/>
    <property type="molecule type" value="Genomic_DNA"/>
</dbReference>
<evidence type="ECO:0000256" key="3">
    <source>
        <dbReference type="ARBA" id="ARBA00004496"/>
    </source>
</evidence>
<evidence type="ECO:0000256" key="9">
    <source>
        <dbReference type="ARBA" id="ARBA00025287"/>
    </source>
</evidence>
<evidence type="ECO:0000256" key="10">
    <source>
        <dbReference type="RuleBase" id="RU361210"/>
    </source>
</evidence>
<comment type="caution">
    <text evidence="12">The sequence shown here is derived from an EMBL/GenBank/DDBJ whole genome shotgun (WGS) entry which is preliminary data.</text>
</comment>
<dbReference type="AlphaFoldDB" id="A0AAN6SAB3"/>
<proteinExistence type="inferred from homology"/>
<dbReference type="PANTHER" id="PTHR10012">
    <property type="entry name" value="SERINE/THREONINE-PROTEIN PHOSPHATASE 2A REGULATORY SUBUNIT B"/>
    <property type="match status" value="1"/>
</dbReference>
<evidence type="ECO:0000256" key="11">
    <source>
        <dbReference type="SAM" id="MobiDB-lite"/>
    </source>
</evidence>
<dbReference type="CDD" id="cd04087">
    <property type="entry name" value="PTPA"/>
    <property type="match status" value="1"/>
</dbReference>
<evidence type="ECO:0000256" key="4">
    <source>
        <dbReference type="ARBA" id="ARBA00011019"/>
    </source>
</evidence>
<organism evidence="12 13">
    <name type="scientific">Diplogelasinospora grovesii</name>
    <dbReference type="NCBI Taxonomy" id="303347"/>
    <lineage>
        <taxon>Eukaryota</taxon>
        <taxon>Fungi</taxon>
        <taxon>Dikarya</taxon>
        <taxon>Ascomycota</taxon>
        <taxon>Pezizomycotina</taxon>
        <taxon>Sordariomycetes</taxon>
        <taxon>Sordariomycetidae</taxon>
        <taxon>Sordariales</taxon>
        <taxon>Diplogelasinosporaceae</taxon>
        <taxon>Diplogelasinospora</taxon>
    </lineage>
</organism>
<evidence type="ECO:0000256" key="7">
    <source>
        <dbReference type="ARBA" id="ARBA00023235"/>
    </source>
</evidence>
<name>A0AAN6SAB3_9PEZI</name>
<reference evidence="13" key="1">
    <citation type="journal article" date="2023" name="Mol. Phylogenet. Evol.">
        <title>Genome-scale phylogeny and comparative genomics of the fungal order Sordariales.</title>
        <authorList>
            <person name="Hensen N."/>
            <person name="Bonometti L."/>
            <person name="Westerberg I."/>
            <person name="Brannstrom I.O."/>
            <person name="Guillou S."/>
            <person name="Cros-Aarteil S."/>
            <person name="Calhoun S."/>
            <person name="Haridas S."/>
            <person name="Kuo A."/>
            <person name="Mondo S."/>
            <person name="Pangilinan J."/>
            <person name="Riley R."/>
            <person name="LaButti K."/>
            <person name="Andreopoulos B."/>
            <person name="Lipzen A."/>
            <person name="Chen C."/>
            <person name="Yan M."/>
            <person name="Daum C."/>
            <person name="Ng V."/>
            <person name="Clum A."/>
            <person name="Steindorff A."/>
            <person name="Ohm R.A."/>
            <person name="Martin F."/>
            <person name="Silar P."/>
            <person name="Natvig D.O."/>
            <person name="Lalanne C."/>
            <person name="Gautier V."/>
            <person name="Ament-Velasquez S.L."/>
            <person name="Kruys A."/>
            <person name="Hutchinson M.I."/>
            <person name="Powell A.J."/>
            <person name="Barry K."/>
            <person name="Miller A.N."/>
            <person name="Grigoriev I.V."/>
            <person name="Debuchy R."/>
            <person name="Gladieux P."/>
            <person name="Hiltunen Thoren M."/>
            <person name="Johannesson H."/>
        </authorList>
    </citation>
    <scope>NUCLEOTIDE SEQUENCE [LARGE SCALE GENOMIC DNA]</scope>
    <source>
        <strain evidence="13">CBS 340.73</strain>
    </source>
</reference>
<dbReference type="PANTHER" id="PTHR10012:SF3">
    <property type="entry name" value="SERINE_THREONINE-PROTEIN PHOSPHATASE 2A ACTIVATOR 1"/>
    <property type="match status" value="1"/>
</dbReference>
<dbReference type="GO" id="GO:0005634">
    <property type="term" value="C:nucleus"/>
    <property type="evidence" value="ECO:0007669"/>
    <property type="project" value="UniProtKB-SubCell"/>
</dbReference>
<dbReference type="GO" id="GO:0000159">
    <property type="term" value="C:protein phosphatase type 2A complex"/>
    <property type="evidence" value="ECO:0007669"/>
    <property type="project" value="TreeGrafter"/>
</dbReference>
<keyword evidence="5 10" id="KW-0963">Cytoplasm</keyword>
<comment type="catalytic activity">
    <reaction evidence="1 10">
        <text>[protein]-peptidylproline (omega=180) = [protein]-peptidylproline (omega=0)</text>
        <dbReference type="Rhea" id="RHEA:16237"/>
        <dbReference type="Rhea" id="RHEA-COMP:10747"/>
        <dbReference type="Rhea" id="RHEA-COMP:10748"/>
        <dbReference type="ChEBI" id="CHEBI:83833"/>
        <dbReference type="ChEBI" id="CHEBI:83834"/>
        <dbReference type="EC" id="5.2.1.8"/>
    </reaction>
</comment>
<keyword evidence="7 10" id="KW-0413">Isomerase</keyword>
<evidence type="ECO:0000256" key="1">
    <source>
        <dbReference type="ARBA" id="ARBA00000971"/>
    </source>
</evidence>
<keyword evidence="13" id="KW-1185">Reference proteome</keyword>
<feature type="region of interest" description="Disordered" evidence="11">
    <location>
        <begin position="1"/>
        <end position="24"/>
    </location>
</feature>
<evidence type="ECO:0000256" key="6">
    <source>
        <dbReference type="ARBA" id="ARBA00023110"/>
    </source>
</evidence>
<dbReference type="Pfam" id="PF03095">
    <property type="entry name" value="PTPA"/>
    <property type="match status" value="1"/>
</dbReference>
<comment type="similarity">
    <text evidence="4 10">Belongs to the PTPA-type PPIase family.</text>
</comment>
<evidence type="ECO:0000256" key="5">
    <source>
        <dbReference type="ARBA" id="ARBA00022490"/>
    </source>
</evidence>
<dbReference type="GO" id="GO:0003755">
    <property type="term" value="F:peptidyl-prolyl cis-trans isomerase activity"/>
    <property type="evidence" value="ECO:0007669"/>
    <property type="project" value="UniProtKB-KW"/>
</dbReference>
<feature type="compositionally biased region" description="Low complexity" evidence="11">
    <location>
        <begin position="454"/>
        <end position="466"/>
    </location>
</feature>
<feature type="region of interest" description="Disordered" evidence="11">
    <location>
        <begin position="454"/>
        <end position="490"/>
    </location>
</feature>
<evidence type="ECO:0000313" key="13">
    <source>
        <dbReference type="Proteomes" id="UP001303473"/>
    </source>
</evidence>
<sequence>MEPRAMAASAAQRRPSPLHPKLERLDPAKPHTFIRPTKRIIEGSDMSHFLTSGAYRDIMLFIFQLNRSLCPRKKTAGSSAPTPTPTPGPPRARARADPNVQTFTLSAGRNSDIEPIKKLRELLKKVDAIIDEAPPDKNAGRRFGYAQFRDFYALLEQRADSLLKEYLPQHVLGFSTQQQPPESGEGRVGPMEELKAYFLGSWGSQQRLDYGTGHELSFLVFLGCLYKLGAFQDDSRDTDEISRSIVFGVIEPYLKVARRLILTYMLEPAGSHGVWGLDDHSFMPYIFGSAQLTRPISSETEPMPLEGSVAGAPKPSDVVKVELANPHKEENMYFSAIGFINDVKTGPFWEHSPMLFDISGITDGWGKVNKGMLKMYDAEVLHKFPVVQHFPFGSLFSWEADPAAAKPERTVHMAQQPTATLPQGGGGGTRTPWAQTGGTTGGIAAPMLPRNPPAAAAAAAAGDAGASSGRFVSDVPSTFPQGDPGTASAQYSITAAPWAKKK</sequence>
<dbReference type="InterPro" id="IPR004327">
    <property type="entry name" value="Phstyr_phstse_ac"/>
</dbReference>
<keyword evidence="8" id="KW-0539">Nucleus</keyword>
<dbReference type="Gene3D" id="1.20.120.1150">
    <property type="match status" value="1"/>
</dbReference>
<dbReference type="FunFam" id="1.20.120.1150:FF:000003">
    <property type="entry name" value="Serine/threonine-protein phosphatase 2A activator"/>
    <property type="match status" value="1"/>
</dbReference>
<keyword evidence="6 10" id="KW-0697">Rotamase</keyword>
<dbReference type="EC" id="5.2.1.8" evidence="10"/>
<evidence type="ECO:0000256" key="2">
    <source>
        <dbReference type="ARBA" id="ARBA00004123"/>
    </source>
</evidence>
<dbReference type="GO" id="GO:0008160">
    <property type="term" value="F:protein tyrosine phosphatase activator activity"/>
    <property type="evidence" value="ECO:0007669"/>
    <property type="project" value="TreeGrafter"/>
</dbReference>
<evidence type="ECO:0000256" key="8">
    <source>
        <dbReference type="ARBA" id="ARBA00023242"/>
    </source>
</evidence>
<dbReference type="InterPro" id="IPR043170">
    <property type="entry name" value="PTPA_C_lid"/>
</dbReference>
<dbReference type="InterPro" id="IPR037218">
    <property type="entry name" value="PTPA_sf"/>
</dbReference>
<gene>
    <name evidence="12" type="ORF">QBC46DRAFT_371244</name>
</gene>
<evidence type="ECO:0000313" key="12">
    <source>
        <dbReference type="EMBL" id="KAK3945636.1"/>
    </source>
</evidence>
<protein>
    <recommendedName>
        <fullName evidence="10">Serine/threonine-protein phosphatase 2A activator</fullName>
        <ecNumber evidence="10">5.2.1.8</ecNumber>
    </recommendedName>
    <alternativeName>
        <fullName evidence="10">Phosphotyrosyl phosphatase activator</fullName>
    </alternativeName>
</protein>
<feature type="region of interest" description="Disordered" evidence="11">
    <location>
        <begin position="72"/>
        <end position="96"/>
    </location>
</feature>
<accession>A0AAN6SAB3</accession>
<dbReference type="SUPFAM" id="SSF140984">
    <property type="entry name" value="PTPA-like"/>
    <property type="match status" value="1"/>
</dbReference>